<evidence type="ECO:0000313" key="3">
    <source>
        <dbReference type="EMBL" id="ETP00121.1"/>
    </source>
</evidence>
<dbReference type="PANTHER" id="PTHR34612">
    <property type="entry name" value="GH131_N DOMAIN-CONTAINING PROTEIN"/>
    <property type="match status" value="1"/>
</dbReference>
<dbReference type="Gene3D" id="2.60.120.1160">
    <property type="match status" value="1"/>
</dbReference>
<proteinExistence type="predicted"/>
<accession>W2VPK8</accession>
<keyword evidence="1" id="KW-0732">Signal</keyword>
<sequence>MQISTVLFGLVALSTSTFSTAAEPLPWDGRAQGLTVDKLTGKYITKILTQRDGESKGSPADYVTVKEKVRSPAYNGDTGVIDIGVNDKAVWGSEVYSRRSELVQNITTNSTGTTFFRASVLKNDTFYYPYSWKVIFPESQLFEIHVDARSDFPSILYKTNATKEAQWKTNFNLTPGDEDLVLNTTTKIASELPSSIEMHWGLLTQVKQSKTATGPVMTKKQEVLSFSGMSAESGVVTAATTSASKQAKSTTGTVAGEADEVHQTGQKSFTFETTSNKSILMNLSTNRDLSTSLLRWASPLSNKPP</sequence>
<protein>
    <recommendedName>
        <fullName evidence="2">Glycoside hydrolase 131 catalytic N-terminal domain-containing protein</fullName>
    </recommendedName>
</protein>
<dbReference type="AlphaFoldDB" id="W2VPK8"/>
<feature type="signal peptide" evidence="1">
    <location>
        <begin position="1"/>
        <end position="21"/>
    </location>
</feature>
<dbReference type="Pfam" id="PF18271">
    <property type="entry name" value="GH131_N"/>
    <property type="match status" value="1"/>
</dbReference>
<evidence type="ECO:0000256" key="1">
    <source>
        <dbReference type="SAM" id="SignalP"/>
    </source>
</evidence>
<gene>
    <name evidence="3" type="ORF">F441_22456</name>
</gene>
<reference evidence="3 4" key="1">
    <citation type="submission" date="2013-11" db="EMBL/GenBank/DDBJ databases">
        <title>The Genome Sequence of Phytophthora parasitica CJ01A1.</title>
        <authorList>
            <consortium name="The Broad Institute Genomics Platform"/>
            <person name="Russ C."/>
            <person name="Tyler B."/>
            <person name="Panabieres F."/>
            <person name="Shan W."/>
            <person name="Tripathy S."/>
            <person name="Grunwald N."/>
            <person name="Machado M."/>
            <person name="Johnson C.S."/>
            <person name="Walker B."/>
            <person name="Young S.K."/>
            <person name="Zeng Q."/>
            <person name="Gargeya S."/>
            <person name="Fitzgerald M."/>
            <person name="Haas B."/>
            <person name="Abouelleil A."/>
            <person name="Allen A.W."/>
            <person name="Alvarado L."/>
            <person name="Arachchi H.M."/>
            <person name="Berlin A.M."/>
            <person name="Chapman S.B."/>
            <person name="Gainer-Dewar J."/>
            <person name="Goldberg J."/>
            <person name="Griggs A."/>
            <person name="Gujja S."/>
            <person name="Hansen M."/>
            <person name="Howarth C."/>
            <person name="Imamovic A."/>
            <person name="Ireland A."/>
            <person name="Larimer J."/>
            <person name="McCowan C."/>
            <person name="Murphy C."/>
            <person name="Pearson M."/>
            <person name="Poon T.W."/>
            <person name="Priest M."/>
            <person name="Roberts A."/>
            <person name="Saif S."/>
            <person name="Shea T."/>
            <person name="Sisk P."/>
            <person name="Sykes S."/>
            <person name="Wortman J."/>
            <person name="Nusbaum C."/>
            <person name="Birren B."/>
        </authorList>
    </citation>
    <scope>NUCLEOTIDE SEQUENCE [LARGE SCALE GENOMIC DNA]</scope>
    <source>
        <strain evidence="3 4">CJ01A1</strain>
    </source>
</reference>
<dbReference type="EMBL" id="ANIX01004698">
    <property type="protein sequence ID" value="ETP00121.1"/>
    <property type="molecule type" value="Genomic_DNA"/>
</dbReference>
<evidence type="ECO:0000259" key="2">
    <source>
        <dbReference type="Pfam" id="PF18271"/>
    </source>
</evidence>
<feature type="chain" id="PRO_5004826987" description="Glycoside hydrolase 131 catalytic N-terminal domain-containing protein" evidence="1">
    <location>
        <begin position="22"/>
        <end position="305"/>
    </location>
</feature>
<dbReference type="PANTHER" id="PTHR34612:SF6">
    <property type="entry name" value="GLYCOSIDE HYDROLASE 131 CATALYTIC N-TERMINAL DOMAIN-CONTAINING PROTEIN"/>
    <property type="match status" value="1"/>
</dbReference>
<name>W2VPK8_PHYNI</name>
<organism evidence="3 4">
    <name type="scientific">Phytophthora nicotianae CJ01A1</name>
    <dbReference type="NCBI Taxonomy" id="1317063"/>
    <lineage>
        <taxon>Eukaryota</taxon>
        <taxon>Sar</taxon>
        <taxon>Stramenopiles</taxon>
        <taxon>Oomycota</taxon>
        <taxon>Peronosporomycetes</taxon>
        <taxon>Peronosporales</taxon>
        <taxon>Peronosporaceae</taxon>
        <taxon>Phytophthora</taxon>
    </lineage>
</organism>
<evidence type="ECO:0000313" key="4">
    <source>
        <dbReference type="Proteomes" id="UP000018958"/>
    </source>
</evidence>
<comment type="caution">
    <text evidence="3">The sequence shown here is derived from an EMBL/GenBank/DDBJ whole genome shotgun (WGS) entry which is preliminary data.</text>
</comment>
<dbReference type="Proteomes" id="UP000018958">
    <property type="component" value="Unassembled WGS sequence"/>
</dbReference>
<dbReference type="OrthoDB" id="120072at2759"/>
<dbReference type="InterPro" id="IPR041524">
    <property type="entry name" value="GH131_N"/>
</dbReference>
<feature type="domain" description="Glycoside hydrolase 131 catalytic N-terminal" evidence="2">
    <location>
        <begin position="25"/>
        <end position="173"/>
    </location>
</feature>